<feature type="non-terminal residue" evidence="1">
    <location>
        <position position="1"/>
    </location>
</feature>
<proteinExistence type="predicted"/>
<name>A0A024WFU0_PLAFA</name>
<evidence type="ECO:0000313" key="2">
    <source>
        <dbReference type="Proteomes" id="UP000030699"/>
    </source>
</evidence>
<organism evidence="1 2">
    <name type="scientific">Plasmodium falciparum MaliPS096_E11</name>
    <dbReference type="NCBI Taxonomy" id="1036727"/>
    <lineage>
        <taxon>Eukaryota</taxon>
        <taxon>Sar</taxon>
        <taxon>Alveolata</taxon>
        <taxon>Apicomplexa</taxon>
        <taxon>Aconoidasida</taxon>
        <taxon>Haemosporida</taxon>
        <taxon>Plasmodiidae</taxon>
        <taxon>Plasmodium</taxon>
        <taxon>Plasmodium (Laverania)</taxon>
    </lineage>
</organism>
<reference evidence="1 2" key="2">
    <citation type="submission" date="2013-02" db="EMBL/GenBank/DDBJ databases">
        <title>The Genome Sequence of Plasmodium falciparum MaliPS096_E11.</title>
        <authorList>
            <consortium name="The Broad Institute Genome Sequencing Platform"/>
            <consortium name="The Broad Institute Genome Sequencing Center for Infectious Disease"/>
            <person name="Neafsey D."/>
            <person name="Cheeseman I."/>
            <person name="Volkman S."/>
            <person name="Adams J."/>
            <person name="Walker B."/>
            <person name="Young S.K."/>
            <person name="Zeng Q."/>
            <person name="Gargeya S."/>
            <person name="Fitzgerald M."/>
            <person name="Haas B."/>
            <person name="Abouelleil A."/>
            <person name="Alvarado L."/>
            <person name="Arachchi H.M."/>
            <person name="Berlin A.M."/>
            <person name="Chapman S.B."/>
            <person name="Dewar J."/>
            <person name="Goldberg J."/>
            <person name="Griggs A."/>
            <person name="Gujja S."/>
            <person name="Hansen M."/>
            <person name="Howarth C."/>
            <person name="Imamovic A."/>
            <person name="Larimer J."/>
            <person name="McCowan C."/>
            <person name="Murphy C."/>
            <person name="Neiman D."/>
            <person name="Pearson M."/>
            <person name="Priest M."/>
            <person name="Roberts A."/>
            <person name="Saif S."/>
            <person name="Shea T."/>
            <person name="Sisk P."/>
            <person name="Sykes S."/>
            <person name="Wortman J."/>
            <person name="Nusbaum C."/>
            <person name="Birren B."/>
        </authorList>
    </citation>
    <scope>NUCLEOTIDE SEQUENCE [LARGE SCALE GENOMIC DNA]</scope>
    <source>
        <strain evidence="1 2">MaliPS096_E11</strain>
    </source>
</reference>
<protein>
    <submittedName>
        <fullName evidence="1">Uncharacterized protein</fullName>
    </submittedName>
</protein>
<gene>
    <name evidence="1" type="ORF">PFMALIP_06014</name>
</gene>
<dbReference type="Proteomes" id="UP000030699">
    <property type="component" value="Unassembled WGS sequence"/>
</dbReference>
<accession>A0A024WFU0</accession>
<dbReference type="AlphaFoldDB" id="A0A024WFU0"/>
<dbReference type="EMBL" id="KI925885">
    <property type="protein sequence ID" value="ETW45922.1"/>
    <property type="molecule type" value="Genomic_DNA"/>
</dbReference>
<evidence type="ECO:0000313" key="1">
    <source>
        <dbReference type="EMBL" id="ETW45922.1"/>
    </source>
</evidence>
<reference evidence="1 2" key="1">
    <citation type="submission" date="2013-02" db="EMBL/GenBank/DDBJ databases">
        <title>The Genome Annotation of Plasmodium falciparum MaliPS096_E11.</title>
        <authorList>
            <consortium name="The Broad Institute Genome Sequencing Platform"/>
            <consortium name="The Broad Institute Genome Sequencing Center for Infectious Disease"/>
            <person name="Neafsey D."/>
            <person name="Hoffman S."/>
            <person name="Volkman S."/>
            <person name="Rosenthal P."/>
            <person name="Walker B."/>
            <person name="Young S.K."/>
            <person name="Zeng Q."/>
            <person name="Gargeya S."/>
            <person name="Fitzgerald M."/>
            <person name="Haas B."/>
            <person name="Abouelleil A."/>
            <person name="Allen A.W."/>
            <person name="Alvarado L."/>
            <person name="Arachchi H.M."/>
            <person name="Berlin A.M."/>
            <person name="Chapman S.B."/>
            <person name="Gainer-Dewar J."/>
            <person name="Goldberg J."/>
            <person name="Griggs A."/>
            <person name="Gujja S."/>
            <person name="Hansen M."/>
            <person name="Howarth C."/>
            <person name="Imamovic A."/>
            <person name="Ireland A."/>
            <person name="Larimer J."/>
            <person name="McCowan C."/>
            <person name="Murphy C."/>
            <person name="Pearson M."/>
            <person name="Poon T.W."/>
            <person name="Priest M."/>
            <person name="Roberts A."/>
            <person name="Saif S."/>
            <person name="Shea T."/>
            <person name="Sisk P."/>
            <person name="Sykes S."/>
            <person name="Wortman J."/>
            <person name="Nusbaum C."/>
            <person name="Birren B."/>
        </authorList>
    </citation>
    <scope>NUCLEOTIDE SEQUENCE [LARGE SCALE GENOMIC DNA]</scope>
    <source>
        <strain evidence="1 2">MaliPS096_E11</strain>
    </source>
</reference>
<sequence>GYPKGTIIKNKFGYSKVQQNEENEKIYKILSNIIIKKSINIKEENIYKIILSCANSAYSDVYLNYYLKNFNRYIKFSKMRKFINC</sequence>